<evidence type="ECO:0000256" key="5">
    <source>
        <dbReference type="ARBA" id="ARBA00022793"/>
    </source>
</evidence>
<comment type="caution">
    <text evidence="9">The sequence shown here is derived from an EMBL/GenBank/DDBJ whole genome shotgun (WGS) entry which is preliminary data.</text>
</comment>
<name>A0ABN3VJB9_9PSEU</name>
<dbReference type="NCBIfam" id="NF010372">
    <property type="entry name" value="PRK13798.1"/>
    <property type="match status" value="1"/>
</dbReference>
<evidence type="ECO:0000256" key="2">
    <source>
        <dbReference type="ARBA" id="ARBA00004754"/>
    </source>
</evidence>
<keyword evidence="4" id="KW-0659">Purine metabolism</keyword>
<dbReference type="Proteomes" id="UP001500979">
    <property type="component" value="Unassembled WGS sequence"/>
</dbReference>
<evidence type="ECO:0000256" key="7">
    <source>
        <dbReference type="SAM" id="MobiDB-lite"/>
    </source>
</evidence>
<proteinExistence type="predicted"/>
<dbReference type="RefSeq" id="WP_344683662.1">
    <property type="nucleotide sequence ID" value="NZ_BAAAUX010000020.1"/>
</dbReference>
<evidence type="ECO:0000256" key="3">
    <source>
        <dbReference type="ARBA" id="ARBA00012257"/>
    </source>
</evidence>
<organism evidence="9 10">
    <name type="scientific">Saccharopolyspora taberi</name>
    <dbReference type="NCBI Taxonomy" id="60895"/>
    <lineage>
        <taxon>Bacteria</taxon>
        <taxon>Bacillati</taxon>
        <taxon>Actinomycetota</taxon>
        <taxon>Actinomycetes</taxon>
        <taxon>Pseudonocardiales</taxon>
        <taxon>Pseudonocardiaceae</taxon>
        <taxon>Saccharopolyspora</taxon>
    </lineage>
</organism>
<reference evidence="9 10" key="1">
    <citation type="journal article" date="2019" name="Int. J. Syst. Evol. Microbiol.">
        <title>The Global Catalogue of Microorganisms (GCM) 10K type strain sequencing project: providing services to taxonomists for standard genome sequencing and annotation.</title>
        <authorList>
            <consortium name="The Broad Institute Genomics Platform"/>
            <consortium name="The Broad Institute Genome Sequencing Center for Infectious Disease"/>
            <person name="Wu L."/>
            <person name="Ma J."/>
        </authorList>
    </citation>
    <scope>NUCLEOTIDE SEQUENCE [LARGE SCALE GENOMIC DNA]</scope>
    <source>
        <strain evidence="9 10">JCM 9383</strain>
    </source>
</reference>
<evidence type="ECO:0000313" key="10">
    <source>
        <dbReference type="Proteomes" id="UP001500979"/>
    </source>
</evidence>
<evidence type="ECO:0000313" key="9">
    <source>
        <dbReference type="EMBL" id="GAA2808766.1"/>
    </source>
</evidence>
<keyword evidence="5" id="KW-0210">Decarboxylase</keyword>
<evidence type="ECO:0000256" key="1">
    <source>
        <dbReference type="ARBA" id="ARBA00001163"/>
    </source>
</evidence>
<dbReference type="Pfam" id="PF09349">
    <property type="entry name" value="OHCU_decarbox"/>
    <property type="match status" value="1"/>
</dbReference>
<feature type="compositionally biased region" description="Polar residues" evidence="7">
    <location>
        <begin position="88"/>
        <end position="98"/>
    </location>
</feature>
<dbReference type="NCBIfam" id="TIGR03180">
    <property type="entry name" value="UraD_2"/>
    <property type="match status" value="1"/>
</dbReference>
<dbReference type="EMBL" id="BAAAUX010000020">
    <property type="protein sequence ID" value="GAA2808766.1"/>
    <property type="molecule type" value="Genomic_DNA"/>
</dbReference>
<keyword evidence="6" id="KW-0456">Lyase</keyword>
<feature type="domain" description="Oxo-4-hydroxy-4-carboxy-5-ureidoimidazoline decarboxylase" evidence="8">
    <location>
        <begin position="17"/>
        <end position="169"/>
    </location>
</feature>
<gene>
    <name evidence="9" type="primary">uraD</name>
    <name evidence="9" type="ORF">GCM10010470_50020</name>
</gene>
<protein>
    <recommendedName>
        <fullName evidence="3">2-oxo-4-hydroxy-4-carboxy-5-ureidoimidazoline decarboxylase</fullName>
        <ecNumber evidence="3">4.1.1.97</ecNumber>
    </recommendedName>
</protein>
<comment type="pathway">
    <text evidence="2">Purine metabolism; urate degradation; (S)-allantoin from urate: step 3/3.</text>
</comment>
<dbReference type="InterPro" id="IPR018020">
    <property type="entry name" value="OHCU_decarboxylase"/>
</dbReference>
<accession>A0ABN3VJB9</accession>
<comment type="catalytic activity">
    <reaction evidence="1">
        <text>5-hydroxy-2-oxo-4-ureido-2,5-dihydro-1H-imidazole-5-carboxylate + H(+) = (S)-allantoin + CO2</text>
        <dbReference type="Rhea" id="RHEA:26301"/>
        <dbReference type="ChEBI" id="CHEBI:15378"/>
        <dbReference type="ChEBI" id="CHEBI:15678"/>
        <dbReference type="ChEBI" id="CHEBI:16526"/>
        <dbReference type="ChEBI" id="CHEBI:58639"/>
        <dbReference type="EC" id="4.1.1.97"/>
    </reaction>
</comment>
<sequence>MPAPSPAGNGAEPRRLNALPRPELLDQLLACLDVRRWADEVADGRPFATTTEVYDLADAAARNLTREEIDSALAAHPRIGERAEGEDTSSSWSRSEQAGVSEDAELREALREGNAEYERRFGHVYLVCATGRSGAELLEILRSRLGNDPETELRIVADELRKIARLRLAKVIEG</sequence>
<dbReference type="SUPFAM" id="SSF158694">
    <property type="entry name" value="UraD-Like"/>
    <property type="match status" value="1"/>
</dbReference>
<evidence type="ECO:0000259" key="8">
    <source>
        <dbReference type="Pfam" id="PF09349"/>
    </source>
</evidence>
<keyword evidence="10" id="KW-1185">Reference proteome</keyword>
<evidence type="ECO:0000256" key="6">
    <source>
        <dbReference type="ARBA" id="ARBA00023239"/>
    </source>
</evidence>
<dbReference type="InterPro" id="IPR036778">
    <property type="entry name" value="OHCU_decarboxylase_sf"/>
</dbReference>
<dbReference type="PANTHER" id="PTHR43466:SF1">
    <property type="entry name" value="2-OXO-4-HYDROXY-4-CARBOXY-5-UREIDOIMIDAZOLINE DECARBOXYLASE-RELATED"/>
    <property type="match status" value="1"/>
</dbReference>
<dbReference type="InterPro" id="IPR017595">
    <property type="entry name" value="OHCU_decarboxylase-2"/>
</dbReference>
<feature type="region of interest" description="Disordered" evidence="7">
    <location>
        <begin position="73"/>
        <end position="104"/>
    </location>
</feature>
<dbReference type="PANTHER" id="PTHR43466">
    <property type="entry name" value="2-OXO-4-HYDROXY-4-CARBOXY-5-UREIDOIMIDAZOLINE DECARBOXYLASE-RELATED"/>
    <property type="match status" value="1"/>
</dbReference>
<evidence type="ECO:0000256" key="4">
    <source>
        <dbReference type="ARBA" id="ARBA00022631"/>
    </source>
</evidence>
<dbReference type="Gene3D" id="1.10.3330.10">
    <property type="entry name" value="Oxo-4-hydroxy-4-carboxy-5-ureidoimidazoline decarboxylase"/>
    <property type="match status" value="1"/>
</dbReference>
<dbReference type="EC" id="4.1.1.97" evidence="3"/>